<dbReference type="InterPro" id="IPR004358">
    <property type="entry name" value="Sig_transdc_His_kin-like_C"/>
</dbReference>
<accession>A0A9D1EI86</accession>
<keyword evidence="8" id="KW-1133">Transmembrane helix</keyword>
<dbReference type="SMART" id="SM00387">
    <property type="entry name" value="HATPase_c"/>
    <property type="match status" value="1"/>
</dbReference>
<dbReference type="Pfam" id="PF00512">
    <property type="entry name" value="HisKA"/>
    <property type="match status" value="1"/>
</dbReference>
<evidence type="ECO:0000256" key="2">
    <source>
        <dbReference type="ARBA" id="ARBA00004370"/>
    </source>
</evidence>
<dbReference type="InterPro" id="IPR003594">
    <property type="entry name" value="HATPase_dom"/>
</dbReference>
<organism evidence="11 12">
    <name type="scientific">Candidatus Egerieimonas intestinavium</name>
    <dbReference type="NCBI Taxonomy" id="2840777"/>
    <lineage>
        <taxon>Bacteria</taxon>
        <taxon>Bacillati</taxon>
        <taxon>Bacillota</taxon>
        <taxon>Clostridia</taxon>
        <taxon>Lachnospirales</taxon>
        <taxon>Lachnospiraceae</taxon>
        <taxon>Lachnospiraceae incertae sedis</taxon>
        <taxon>Candidatus Egerieimonas</taxon>
    </lineage>
</organism>
<dbReference type="InterPro" id="IPR050351">
    <property type="entry name" value="BphY/WalK/GraS-like"/>
</dbReference>
<dbReference type="PROSITE" id="PS50885">
    <property type="entry name" value="HAMP"/>
    <property type="match status" value="1"/>
</dbReference>
<keyword evidence="6 11" id="KW-0418">Kinase</keyword>
<dbReference type="SMART" id="SM00304">
    <property type="entry name" value="HAMP"/>
    <property type="match status" value="1"/>
</dbReference>
<comment type="subcellular location">
    <subcellularLocation>
        <location evidence="2">Membrane</location>
    </subcellularLocation>
</comment>
<proteinExistence type="predicted"/>
<evidence type="ECO:0000256" key="5">
    <source>
        <dbReference type="ARBA" id="ARBA00022679"/>
    </source>
</evidence>
<keyword evidence="4" id="KW-0597">Phosphoprotein</keyword>
<reference evidence="11" key="1">
    <citation type="submission" date="2020-10" db="EMBL/GenBank/DDBJ databases">
        <authorList>
            <person name="Gilroy R."/>
        </authorList>
    </citation>
    <scope>NUCLEOTIDE SEQUENCE</scope>
    <source>
        <strain evidence="11">ChiSxjej1B13-7041</strain>
    </source>
</reference>
<keyword evidence="8" id="KW-0812">Transmembrane</keyword>
<evidence type="ECO:0000256" key="3">
    <source>
        <dbReference type="ARBA" id="ARBA00012438"/>
    </source>
</evidence>
<keyword evidence="8" id="KW-0472">Membrane</keyword>
<feature type="transmembrane region" description="Helical" evidence="8">
    <location>
        <begin position="177"/>
        <end position="199"/>
    </location>
</feature>
<dbReference type="GO" id="GO:0005886">
    <property type="term" value="C:plasma membrane"/>
    <property type="evidence" value="ECO:0007669"/>
    <property type="project" value="TreeGrafter"/>
</dbReference>
<dbReference type="InterPro" id="IPR003661">
    <property type="entry name" value="HisK_dim/P_dom"/>
</dbReference>
<feature type="transmembrane region" description="Helical" evidence="8">
    <location>
        <begin position="12"/>
        <end position="31"/>
    </location>
</feature>
<evidence type="ECO:0000259" key="9">
    <source>
        <dbReference type="PROSITE" id="PS50109"/>
    </source>
</evidence>
<evidence type="ECO:0000256" key="8">
    <source>
        <dbReference type="SAM" id="Phobius"/>
    </source>
</evidence>
<evidence type="ECO:0000256" key="7">
    <source>
        <dbReference type="ARBA" id="ARBA00023012"/>
    </source>
</evidence>
<dbReference type="Gene3D" id="3.30.565.10">
    <property type="entry name" value="Histidine kinase-like ATPase, C-terminal domain"/>
    <property type="match status" value="1"/>
</dbReference>
<sequence length="474" mass="53777">MMERKKTKFFKSLRFRIMVILVIIGIVPSILVENGIVNSYEDRAVEVRRATVKNQCDILCNQLVKEGYMDNPDVNTIDSELSMLSNLYSGRVLIINRDFQIIKDTYDLDQGRLMISEEVINCFRGQEISQYDDKNRYIEMTVSIRDLETKEIQGVMLVSISTEEIVASIDILKQKGMTMLAVIIVLVVLLGYILAGILMKPFARVTRAIEDLTDGYLDEEISVPDYTETELITDAFNKMLGRVKSLDASRQEFVSNVSHELKTPLTSMKVLADSLVGQENVPIELYQEFMQDITDEIDRENRIITDLLSLVKLDKKANLNIELVNINDLLELILKRLRPIGAKRNIDLILDSFRPVHAEIDETKLTLAISNLVENGIKYNVDGGWVRVSLNADHKYFYVTVADSGRGIPEDSIDHIFERFYRVDKSHSTEIDGTGLGLAITRSAILMHHGAIKVYSKEGEGATFSVRIPLVFNN</sequence>
<protein>
    <recommendedName>
        <fullName evidence="3">histidine kinase</fullName>
        <ecNumber evidence="3">2.7.13.3</ecNumber>
    </recommendedName>
</protein>
<reference evidence="11" key="2">
    <citation type="journal article" date="2021" name="PeerJ">
        <title>Extensive microbial diversity within the chicken gut microbiome revealed by metagenomics and culture.</title>
        <authorList>
            <person name="Gilroy R."/>
            <person name="Ravi A."/>
            <person name="Getino M."/>
            <person name="Pursley I."/>
            <person name="Horton D.L."/>
            <person name="Alikhan N.F."/>
            <person name="Baker D."/>
            <person name="Gharbi K."/>
            <person name="Hall N."/>
            <person name="Watson M."/>
            <person name="Adriaenssens E.M."/>
            <person name="Foster-Nyarko E."/>
            <person name="Jarju S."/>
            <person name="Secka A."/>
            <person name="Antonio M."/>
            <person name="Oren A."/>
            <person name="Chaudhuri R.R."/>
            <person name="La Ragione R."/>
            <person name="Hildebrand F."/>
            <person name="Pallen M.J."/>
        </authorList>
    </citation>
    <scope>NUCLEOTIDE SEQUENCE</scope>
    <source>
        <strain evidence="11">ChiSxjej1B13-7041</strain>
    </source>
</reference>
<dbReference type="Proteomes" id="UP000886841">
    <property type="component" value="Unassembled WGS sequence"/>
</dbReference>
<dbReference type="PROSITE" id="PS50109">
    <property type="entry name" value="HIS_KIN"/>
    <property type="match status" value="1"/>
</dbReference>
<dbReference type="CDD" id="cd00075">
    <property type="entry name" value="HATPase"/>
    <property type="match status" value="1"/>
</dbReference>
<evidence type="ECO:0000259" key="10">
    <source>
        <dbReference type="PROSITE" id="PS50885"/>
    </source>
</evidence>
<evidence type="ECO:0000256" key="4">
    <source>
        <dbReference type="ARBA" id="ARBA00022553"/>
    </source>
</evidence>
<name>A0A9D1EI86_9FIRM</name>
<gene>
    <name evidence="11" type="ORF">IAB98_01860</name>
</gene>
<dbReference type="EMBL" id="DVHU01000016">
    <property type="protein sequence ID" value="HIR92152.1"/>
    <property type="molecule type" value="Genomic_DNA"/>
</dbReference>
<dbReference type="CDD" id="cd00082">
    <property type="entry name" value="HisKA"/>
    <property type="match status" value="1"/>
</dbReference>
<dbReference type="InterPro" id="IPR036890">
    <property type="entry name" value="HATPase_C_sf"/>
</dbReference>
<dbReference type="InterPro" id="IPR036097">
    <property type="entry name" value="HisK_dim/P_sf"/>
</dbReference>
<dbReference type="InterPro" id="IPR005467">
    <property type="entry name" value="His_kinase_dom"/>
</dbReference>
<dbReference type="SUPFAM" id="SSF55874">
    <property type="entry name" value="ATPase domain of HSP90 chaperone/DNA topoisomerase II/histidine kinase"/>
    <property type="match status" value="1"/>
</dbReference>
<dbReference type="GO" id="GO:0004721">
    <property type="term" value="F:phosphoprotein phosphatase activity"/>
    <property type="evidence" value="ECO:0007669"/>
    <property type="project" value="TreeGrafter"/>
</dbReference>
<dbReference type="Gene3D" id="6.10.340.10">
    <property type="match status" value="1"/>
</dbReference>
<dbReference type="SUPFAM" id="SSF47384">
    <property type="entry name" value="Homodimeric domain of signal transducing histidine kinase"/>
    <property type="match status" value="1"/>
</dbReference>
<dbReference type="PANTHER" id="PTHR45453:SF1">
    <property type="entry name" value="PHOSPHATE REGULON SENSOR PROTEIN PHOR"/>
    <property type="match status" value="1"/>
</dbReference>
<evidence type="ECO:0000256" key="1">
    <source>
        <dbReference type="ARBA" id="ARBA00000085"/>
    </source>
</evidence>
<dbReference type="Pfam" id="PF02518">
    <property type="entry name" value="HATPase_c"/>
    <property type="match status" value="1"/>
</dbReference>
<dbReference type="PRINTS" id="PR00344">
    <property type="entry name" value="BCTRLSENSOR"/>
</dbReference>
<comment type="caution">
    <text evidence="11">The sequence shown here is derived from an EMBL/GenBank/DDBJ whole genome shotgun (WGS) entry which is preliminary data.</text>
</comment>
<comment type="catalytic activity">
    <reaction evidence="1">
        <text>ATP + protein L-histidine = ADP + protein N-phospho-L-histidine.</text>
        <dbReference type="EC" id="2.7.13.3"/>
    </reaction>
</comment>
<dbReference type="EC" id="2.7.13.3" evidence="3"/>
<keyword evidence="7" id="KW-0902">Two-component regulatory system</keyword>
<dbReference type="GO" id="GO:0016036">
    <property type="term" value="P:cellular response to phosphate starvation"/>
    <property type="evidence" value="ECO:0007669"/>
    <property type="project" value="TreeGrafter"/>
</dbReference>
<dbReference type="FunFam" id="3.30.565.10:FF:000006">
    <property type="entry name" value="Sensor histidine kinase WalK"/>
    <property type="match status" value="1"/>
</dbReference>
<dbReference type="GO" id="GO:0000155">
    <property type="term" value="F:phosphorelay sensor kinase activity"/>
    <property type="evidence" value="ECO:0007669"/>
    <property type="project" value="InterPro"/>
</dbReference>
<evidence type="ECO:0000313" key="11">
    <source>
        <dbReference type="EMBL" id="HIR92152.1"/>
    </source>
</evidence>
<feature type="domain" description="Histidine kinase" evidence="9">
    <location>
        <begin position="256"/>
        <end position="472"/>
    </location>
</feature>
<dbReference type="AlphaFoldDB" id="A0A9D1EI86"/>
<keyword evidence="5" id="KW-0808">Transferase</keyword>
<evidence type="ECO:0000313" key="12">
    <source>
        <dbReference type="Proteomes" id="UP000886841"/>
    </source>
</evidence>
<feature type="domain" description="HAMP" evidence="10">
    <location>
        <begin position="196"/>
        <end position="248"/>
    </location>
</feature>
<evidence type="ECO:0000256" key="6">
    <source>
        <dbReference type="ARBA" id="ARBA00022777"/>
    </source>
</evidence>
<dbReference type="SMART" id="SM00388">
    <property type="entry name" value="HisKA"/>
    <property type="match status" value="1"/>
</dbReference>
<dbReference type="PANTHER" id="PTHR45453">
    <property type="entry name" value="PHOSPHATE REGULON SENSOR PROTEIN PHOR"/>
    <property type="match status" value="1"/>
</dbReference>
<dbReference type="Gene3D" id="1.10.287.130">
    <property type="match status" value="1"/>
</dbReference>
<dbReference type="InterPro" id="IPR003660">
    <property type="entry name" value="HAMP_dom"/>
</dbReference>